<evidence type="ECO:0000313" key="2">
    <source>
        <dbReference type="Proteomes" id="UP000323632"/>
    </source>
</evidence>
<dbReference type="SUPFAM" id="SSF109604">
    <property type="entry name" value="HD-domain/PDEase-like"/>
    <property type="match status" value="1"/>
</dbReference>
<dbReference type="GO" id="GO:0016787">
    <property type="term" value="F:hydrolase activity"/>
    <property type="evidence" value="ECO:0007669"/>
    <property type="project" value="UniProtKB-KW"/>
</dbReference>
<comment type="caution">
    <text evidence="1">The sequence shown here is derived from an EMBL/GenBank/DDBJ whole genome shotgun (WGS) entry which is preliminary data.</text>
</comment>
<keyword evidence="2" id="KW-1185">Reference proteome</keyword>
<accession>A0A5M6CHW6</accession>
<dbReference type="RefSeq" id="WP_150032497.1">
    <property type="nucleotide sequence ID" value="NZ_VWSH01000002.1"/>
</dbReference>
<dbReference type="AlphaFoldDB" id="A0A5M6CHW6"/>
<name>A0A5M6CHW6_9BACT</name>
<gene>
    <name evidence="1" type="ORF">F0919_09425</name>
</gene>
<dbReference type="CDD" id="cd00077">
    <property type="entry name" value="HDc"/>
    <property type="match status" value="1"/>
</dbReference>
<proteinExistence type="predicted"/>
<reference evidence="1 2" key="1">
    <citation type="submission" date="2019-09" db="EMBL/GenBank/DDBJ databases">
        <title>Genome sequence and assembly of Taibaiella sp.</title>
        <authorList>
            <person name="Chhetri G."/>
        </authorList>
    </citation>
    <scope>NUCLEOTIDE SEQUENCE [LARGE SCALE GENOMIC DNA]</scope>
    <source>
        <strain evidence="1 2">KVB11</strain>
    </source>
</reference>
<protein>
    <submittedName>
        <fullName evidence="1">Phosphohydrolase</fullName>
    </submittedName>
</protein>
<keyword evidence="1" id="KW-0378">Hydrolase</keyword>
<dbReference type="EMBL" id="VWSH01000002">
    <property type="protein sequence ID" value="KAA5534818.1"/>
    <property type="molecule type" value="Genomic_DNA"/>
</dbReference>
<sequence>MQYEQAKEIILKKLENELPQHLSYHSVAHVKDVCNAANEIAVNEGITGEDHTLLMTAALFHDSGFLFGAAEHERKSCEIAKQYLPELGYTDGQIEKICGMIMATKIPQTPHNHLEEILADADLDYLGRDDFFTIGERLYEELAMFGIINNKDDWNRLQVRFLENHHFFTQTAIQSRKAKKEEHLALIKSQLEKNESA</sequence>
<dbReference type="InterPro" id="IPR003607">
    <property type="entry name" value="HD/PDEase_dom"/>
</dbReference>
<evidence type="ECO:0000313" key="1">
    <source>
        <dbReference type="EMBL" id="KAA5534818.1"/>
    </source>
</evidence>
<dbReference type="Gene3D" id="1.10.3210.10">
    <property type="entry name" value="Hypothetical protein af1432"/>
    <property type="match status" value="1"/>
</dbReference>
<organism evidence="1 2">
    <name type="scientific">Taibaiella lutea</name>
    <dbReference type="NCBI Taxonomy" id="2608001"/>
    <lineage>
        <taxon>Bacteria</taxon>
        <taxon>Pseudomonadati</taxon>
        <taxon>Bacteroidota</taxon>
        <taxon>Chitinophagia</taxon>
        <taxon>Chitinophagales</taxon>
        <taxon>Chitinophagaceae</taxon>
        <taxon>Taibaiella</taxon>
    </lineage>
</organism>
<dbReference type="Proteomes" id="UP000323632">
    <property type="component" value="Unassembled WGS sequence"/>
</dbReference>